<evidence type="ECO:0000256" key="10">
    <source>
        <dbReference type="SAM" id="Coils"/>
    </source>
</evidence>
<keyword evidence="10" id="KW-0175">Coiled coil</keyword>
<dbReference type="PROSITE" id="PS51456">
    <property type="entry name" value="MYOSIN_MOTOR"/>
    <property type="match status" value="1"/>
</dbReference>
<dbReference type="GO" id="GO:0016459">
    <property type="term" value="C:myosin complex"/>
    <property type="evidence" value="ECO:0007669"/>
    <property type="project" value="UniProtKB-KW"/>
</dbReference>
<dbReference type="PROSITE" id="PS01159">
    <property type="entry name" value="WW_DOMAIN_1"/>
    <property type="match status" value="1"/>
</dbReference>
<dbReference type="InterPro" id="IPR036961">
    <property type="entry name" value="Kinesin_motor_dom_sf"/>
</dbReference>
<reference evidence="13 14" key="1">
    <citation type="journal article" date="2008" name="Nature">
        <title>The genome of the choanoflagellate Monosiga brevicollis and the origin of metazoans.</title>
        <authorList>
            <consortium name="JGI Sequencing"/>
            <person name="King N."/>
            <person name="Westbrook M.J."/>
            <person name="Young S.L."/>
            <person name="Kuo A."/>
            <person name="Abedin M."/>
            <person name="Chapman J."/>
            <person name="Fairclough S."/>
            <person name="Hellsten U."/>
            <person name="Isogai Y."/>
            <person name="Letunic I."/>
            <person name="Marr M."/>
            <person name="Pincus D."/>
            <person name="Putnam N."/>
            <person name="Rokas A."/>
            <person name="Wright K.J."/>
            <person name="Zuzow R."/>
            <person name="Dirks W."/>
            <person name="Good M."/>
            <person name="Goodstein D."/>
            <person name="Lemons D."/>
            <person name="Li W."/>
            <person name="Lyons J.B."/>
            <person name="Morris A."/>
            <person name="Nichols S."/>
            <person name="Richter D.J."/>
            <person name="Salamov A."/>
            <person name="Bork P."/>
            <person name="Lim W.A."/>
            <person name="Manning G."/>
            <person name="Miller W.T."/>
            <person name="McGinnis W."/>
            <person name="Shapiro H."/>
            <person name="Tjian R."/>
            <person name="Grigoriev I.V."/>
            <person name="Rokhsar D."/>
        </authorList>
    </citation>
    <scope>NUCLEOTIDE SEQUENCE [LARGE SCALE GENOMIC DNA]</scope>
    <source>
        <strain evidence="14">MX1 / ATCC 50154</strain>
    </source>
</reference>
<dbReference type="GO" id="GO:0005737">
    <property type="term" value="C:cytoplasm"/>
    <property type="evidence" value="ECO:0000318"/>
    <property type="project" value="GO_Central"/>
</dbReference>
<proteinExistence type="inferred from homology"/>
<keyword evidence="7" id="KW-0206">Cytoskeleton</keyword>
<keyword evidence="14" id="KW-1185">Reference proteome</keyword>
<keyword evidence="9" id="KW-0067">ATP-binding</keyword>
<feature type="domain" description="WW" evidence="11">
    <location>
        <begin position="931"/>
        <end position="965"/>
    </location>
</feature>
<dbReference type="Proteomes" id="UP000001357">
    <property type="component" value="Unassembled WGS sequence"/>
</dbReference>
<protein>
    <submittedName>
        <fullName evidence="13">Uncharacterized protein</fullName>
    </submittedName>
</protein>
<evidence type="ECO:0000313" key="14">
    <source>
        <dbReference type="Proteomes" id="UP000001357"/>
    </source>
</evidence>
<dbReference type="InterPro" id="IPR027417">
    <property type="entry name" value="P-loop_NTPase"/>
</dbReference>
<dbReference type="InterPro" id="IPR001202">
    <property type="entry name" value="WW_dom"/>
</dbReference>
<dbReference type="InterPro" id="IPR036020">
    <property type="entry name" value="WW_dom_sf"/>
</dbReference>
<evidence type="ECO:0000256" key="2">
    <source>
        <dbReference type="ARBA" id="ARBA00004316"/>
    </source>
</evidence>
<evidence type="ECO:0000256" key="8">
    <source>
        <dbReference type="ARBA" id="ARBA00023273"/>
    </source>
</evidence>
<feature type="binding site" evidence="9">
    <location>
        <begin position="235"/>
        <end position="242"/>
    </location>
    <ligand>
        <name>ATP</name>
        <dbReference type="ChEBI" id="CHEBI:30616"/>
    </ligand>
</feature>
<dbReference type="GO" id="GO:0005524">
    <property type="term" value="F:ATP binding"/>
    <property type="evidence" value="ECO:0007669"/>
    <property type="project" value="UniProtKB-UniRule"/>
</dbReference>
<dbReference type="GO" id="GO:0000146">
    <property type="term" value="F:microfilament motor activity"/>
    <property type="evidence" value="ECO:0000318"/>
    <property type="project" value="GO_Central"/>
</dbReference>
<dbReference type="InParanoid" id="A9V217"/>
<sequence length="1152" mass="131044">MALAIISIDLTQEKVVIQNNSDAPYNLKDHYAENLLGTVRSARFDTIIIPVQGTVSLYTAPGSTQPPPEGPDVLYFFNYDDLQPRANHLLRDAGDGLRLLDPDHDIVCEIISGDSATMDLLSDNIHDPEVLPRTLELAATCHVPENLAELNNMSISTLMNALHRRYAEQRIYTYVGDILIAVNPYERLPIYTHHLQEQYKDAATKDLPPHIFAVADRAYNAMVLNKRDQTFVISGESGAGKTESTKLVVKHIVELCRSGNTTLENKIKMVNPFLEAFGNAKTVMNDNSSRFGKYLELKFDETGGVLGGEMLHYLLEKSRVVTRNAGEHNFHIFYNLFAGAQLEGRNDHFAFSSPNSHRYLAGGPSDDEILHGHRYTTEWREVIESMHYVGFASADMNCVWDLLAAILHLGDVTFADIGNDASKITSSDDILKRVARLLAINETNLRKALLHVVQHTRGETIIKNFTDEKAVDNRDSMAKAIYTRIFDWVFRVVNELLDEEHASGAHTLGMLDIFGFENFKVNSLEQLCINVTNEQLQNYFNRHIFIMEQDEYNAEGIDCSRIDFPDNQPTLDLMLQKGTGVFGICDEQANFPKATDLTFTQKCTAGLSNHASQSYKAPRSERDLKFTISHYAGPVDYTTEGFLEKNRDKISEDVKQLLHNSSHSLLAAMFEEDPSRAPVPGTMRKQPTVLMGFKRSLQDLVKRLDACEPHFIRCIKPNATQKPANWDAELVERQLTYAGVLETIKIRKRFKLVKYQFYEEPEESPQTCHEIAESAQLDNFQLGSNKIFMKYHHAEVLSKEASKQSDALIFVQKIVKGFIARQQYVAQVEAKRRQDALVTSLLGSIDASSFPVATRMQQLAQEDARKLAERREFLERLRQDQARRAEEEARRAAALSMAQARRAQEEPRKRTKPTNGYMIWQQNEHFELSVGPLPPQWRKALDPTTERFYFKDYQTQTTTWIDPRSGHQEHGRKRNPLDCNDSELPFGWDEGETEDGKQFWINHLDGSHHDEHPRIKMQEQQTRLDDAEARNVLMTQHIVNEIHVLREKQSRQKAKISTATDKQTRESLQQQLASISASILQLQRRLTGAKAAMRILARSFAGSQTMMALTPEQAVKKYAKRWKRLASRSTSPLQPAISLQTLTLPGSRLNRF</sequence>
<dbReference type="eggNOG" id="KOG0940">
    <property type="taxonomic scope" value="Eukaryota"/>
</dbReference>
<comment type="subcellular location">
    <subcellularLocation>
        <location evidence="2">Cell projection</location>
    </subcellularLocation>
    <subcellularLocation>
        <location evidence="1">Cytoplasm</location>
        <location evidence="1">Cytoskeleton</location>
    </subcellularLocation>
</comment>
<dbReference type="InterPro" id="IPR052409">
    <property type="entry name" value="Myosin-III_kinase_activity"/>
</dbReference>
<dbReference type="AlphaFoldDB" id="A9V217"/>
<dbReference type="PROSITE" id="PS50020">
    <property type="entry name" value="WW_DOMAIN_2"/>
    <property type="match status" value="2"/>
</dbReference>
<keyword evidence="4" id="KW-0677">Repeat</keyword>
<dbReference type="GO" id="GO:0016020">
    <property type="term" value="C:membrane"/>
    <property type="evidence" value="ECO:0000318"/>
    <property type="project" value="GO_Central"/>
</dbReference>
<dbReference type="EMBL" id="CH991554">
    <property type="protein sequence ID" value="EDQ88665.1"/>
    <property type="molecule type" value="Genomic_DNA"/>
</dbReference>
<name>A9V217_MONBE</name>
<dbReference type="SMART" id="SM00456">
    <property type="entry name" value="WW"/>
    <property type="match status" value="2"/>
</dbReference>
<keyword evidence="8" id="KW-0966">Cell projection</keyword>
<dbReference type="PANTHER" id="PTHR46256">
    <property type="entry name" value="AGAP011099-PA"/>
    <property type="match status" value="1"/>
</dbReference>
<dbReference type="CDD" id="cd00124">
    <property type="entry name" value="MYSc"/>
    <property type="match status" value="1"/>
</dbReference>
<dbReference type="Gene3D" id="1.20.120.720">
    <property type="entry name" value="Myosin VI head, motor domain, U50 subdomain"/>
    <property type="match status" value="1"/>
</dbReference>
<dbReference type="GO" id="GO:0007015">
    <property type="term" value="P:actin filament organization"/>
    <property type="evidence" value="ECO:0000318"/>
    <property type="project" value="GO_Central"/>
</dbReference>
<keyword evidence="6 9" id="KW-0505">Motor protein</keyword>
<dbReference type="GO" id="GO:0042995">
    <property type="term" value="C:cell projection"/>
    <property type="evidence" value="ECO:0007669"/>
    <property type="project" value="UniProtKB-SubCell"/>
</dbReference>
<dbReference type="eggNOG" id="KOG4229">
    <property type="taxonomic scope" value="Eukaryota"/>
</dbReference>
<dbReference type="STRING" id="81824.A9V217"/>
<dbReference type="Gene3D" id="1.20.58.530">
    <property type="match status" value="1"/>
</dbReference>
<evidence type="ECO:0000256" key="6">
    <source>
        <dbReference type="ARBA" id="ARBA00023175"/>
    </source>
</evidence>
<evidence type="ECO:0000256" key="1">
    <source>
        <dbReference type="ARBA" id="ARBA00004245"/>
    </source>
</evidence>
<feature type="domain" description="WW" evidence="11">
    <location>
        <begin position="982"/>
        <end position="1015"/>
    </location>
</feature>
<dbReference type="PROSITE" id="PS50096">
    <property type="entry name" value="IQ"/>
    <property type="match status" value="1"/>
</dbReference>
<dbReference type="Gene3D" id="3.40.850.10">
    <property type="entry name" value="Kinesin motor domain"/>
    <property type="match status" value="1"/>
</dbReference>
<keyword evidence="9" id="KW-0009">Actin-binding</keyword>
<evidence type="ECO:0000313" key="13">
    <source>
        <dbReference type="EMBL" id="EDQ88665.1"/>
    </source>
</evidence>
<gene>
    <name evidence="13" type="ORF">MONBRDRAFT_32844</name>
</gene>
<comment type="similarity">
    <text evidence="9">Belongs to the TRAFAC class myosin-kinesin ATPase superfamily. Myosin family.</text>
</comment>
<dbReference type="GO" id="GO:0051015">
    <property type="term" value="F:actin filament binding"/>
    <property type="evidence" value="ECO:0000318"/>
    <property type="project" value="GO_Central"/>
</dbReference>
<dbReference type="GeneID" id="5891790"/>
<organism evidence="13 14">
    <name type="scientific">Monosiga brevicollis</name>
    <name type="common">Choanoflagellate</name>
    <dbReference type="NCBI Taxonomy" id="81824"/>
    <lineage>
        <taxon>Eukaryota</taxon>
        <taxon>Choanoflagellata</taxon>
        <taxon>Craspedida</taxon>
        <taxon>Salpingoecidae</taxon>
        <taxon>Monosiga</taxon>
    </lineage>
</organism>
<evidence type="ECO:0000256" key="4">
    <source>
        <dbReference type="ARBA" id="ARBA00022737"/>
    </source>
</evidence>
<dbReference type="SUPFAM" id="SSF51045">
    <property type="entry name" value="WW domain"/>
    <property type="match status" value="2"/>
</dbReference>
<feature type="region of interest" description="Actin-binding" evidence="9">
    <location>
        <begin position="697"/>
        <end position="719"/>
    </location>
</feature>
<keyword evidence="5 9" id="KW-0518">Myosin</keyword>
<evidence type="ECO:0000259" key="12">
    <source>
        <dbReference type="PROSITE" id="PS51456"/>
    </source>
</evidence>
<evidence type="ECO:0000259" key="11">
    <source>
        <dbReference type="PROSITE" id="PS50020"/>
    </source>
</evidence>
<dbReference type="PANTHER" id="PTHR46256:SF5">
    <property type="entry name" value="MYOSIN-IIIB-LIKE"/>
    <property type="match status" value="1"/>
</dbReference>
<evidence type="ECO:0000256" key="3">
    <source>
        <dbReference type="ARBA" id="ARBA00022490"/>
    </source>
</evidence>
<dbReference type="GO" id="GO:0015629">
    <property type="term" value="C:actin cytoskeleton"/>
    <property type="evidence" value="ECO:0000318"/>
    <property type="project" value="GO_Central"/>
</dbReference>
<dbReference type="KEGG" id="mbr:MONBRDRAFT_32844"/>
<dbReference type="InterPro" id="IPR001609">
    <property type="entry name" value="Myosin_head_motor_dom-like"/>
</dbReference>
<dbReference type="SUPFAM" id="SSF52540">
    <property type="entry name" value="P-loop containing nucleoside triphosphate hydrolases"/>
    <property type="match status" value="1"/>
</dbReference>
<evidence type="ECO:0000256" key="5">
    <source>
        <dbReference type="ARBA" id="ARBA00023123"/>
    </source>
</evidence>
<feature type="domain" description="Myosin motor" evidence="12">
    <location>
        <begin position="142"/>
        <end position="748"/>
    </location>
</feature>
<dbReference type="Gene3D" id="1.10.10.820">
    <property type="match status" value="1"/>
</dbReference>
<keyword evidence="9" id="KW-0547">Nucleotide-binding</keyword>
<feature type="coiled-coil region" evidence="10">
    <location>
        <begin position="857"/>
        <end position="891"/>
    </location>
</feature>
<dbReference type="Gene3D" id="1.20.5.4820">
    <property type="match status" value="1"/>
</dbReference>
<dbReference type="Pfam" id="PF00063">
    <property type="entry name" value="Myosin_head"/>
    <property type="match status" value="1"/>
</dbReference>
<evidence type="ECO:0000256" key="9">
    <source>
        <dbReference type="PROSITE-ProRule" id="PRU00782"/>
    </source>
</evidence>
<dbReference type="SMART" id="SM00242">
    <property type="entry name" value="MYSc"/>
    <property type="match status" value="1"/>
</dbReference>
<accession>A9V217</accession>
<dbReference type="RefSeq" id="XP_001746769.1">
    <property type="nucleotide sequence ID" value="XM_001746717.1"/>
</dbReference>
<keyword evidence="3" id="KW-0963">Cytoplasm</keyword>
<evidence type="ECO:0000256" key="7">
    <source>
        <dbReference type="ARBA" id="ARBA00023212"/>
    </source>
</evidence>
<dbReference type="Gene3D" id="2.20.70.10">
    <property type="match status" value="1"/>
</dbReference>
<dbReference type="PRINTS" id="PR00193">
    <property type="entry name" value="MYOSINHEAVY"/>
</dbReference>
<dbReference type="CDD" id="cd00201">
    <property type="entry name" value="WW"/>
    <property type="match status" value="1"/>
</dbReference>
<dbReference type="OMA" id="WIFRSIN"/>